<gene>
    <name evidence="2" type="ORF">B0H66DRAFT_215478</name>
</gene>
<reference evidence="2" key="1">
    <citation type="journal article" date="2023" name="Mol. Phylogenet. Evol.">
        <title>Genome-scale phylogeny and comparative genomics of the fungal order Sordariales.</title>
        <authorList>
            <person name="Hensen N."/>
            <person name="Bonometti L."/>
            <person name="Westerberg I."/>
            <person name="Brannstrom I.O."/>
            <person name="Guillou S."/>
            <person name="Cros-Aarteil S."/>
            <person name="Calhoun S."/>
            <person name="Haridas S."/>
            <person name="Kuo A."/>
            <person name="Mondo S."/>
            <person name="Pangilinan J."/>
            <person name="Riley R."/>
            <person name="LaButti K."/>
            <person name="Andreopoulos B."/>
            <person name="Lipzen A."/>
            <person name="Chen C."/>
            <person name="Yan M."/>
            <person name="Daum C."/>
            <person name="Ng V."/>
            <person name="Clum A."/>
            <person name="Steindorff A."/>
            <person name="Ohm R.A."/>
            <person name="Martin F."/>
            <person name="Silar P."/>
            <person name="Natvig D.O."/>
            <person name="Lalanne C."/>
            <person name="Gautier V."/>
            <person name="Ament-Velasquez S.L."/>
            <person name="Kruys A."/>
            <person name="Hutchinson M.I."/>
            <person name="Powell A.J."/>
            <person name="Barry K."/>
            <person name="Miller A.N."/>
            <person name="Grigoriev I.V."/>
            <person name="Debuchy R."/>
            <person name="Gladieux P."/>
            <person name="Hiltunen Thoren M."/>
            <person name="Johannesson H."/>
        </authorList>
    </citation>
    <scope>NUCLEOTIDE SEQUENCE</scope>
    <source>
        <strain evidence="2">CBS 118394</strain>
    </source>
</reference>
<feature type="compositionally biased region" description="Basic and acidic residues" evidence="1">
    <location>
        <begin position="32"/>
        <end position="48"/>
    </location>
</feature>
<feature type="region of interest" description="Disordered" evidence="1">
    <location>
        <begin position="138"/>
        <end position="157"/>
    </location>
</feature>
<accession>A0AAE0M8V3</accession>
<dbReference type="AlphaFoldDB" id="A0AAE0M8V3"/>
<organism evidence="2 3">
    <name type="scientific">Apodospora peruviana</name>
    <dbReference type="NCBI Taxonomy" id="516989"/>
    <lineage>
        <taxon>Eukaryota</taxon>
        <taxon>Fungi</taxon>
        <taxon>Dikarya</taxon>
        <taxon>Ascomycota</taxon>
        <taxon>Pezizomycotina</taxon>
        <taxon>Sordariomycetes</taxon>
        <taxon>Sordariomycetidae</taxon>
        <taxon>Sordariales</taxon>
        <taxon>Lasiosphaeriaceae</taxon>
        <taxon>Apodospora</taxon>
    </lineage>
</organism>
<evidence type="ECO:0000256" key="1">
    <source>
        <dbReference type="SAM" id="MobiDB-lite"/>
    </source>
</evidence>
<comment type="caution">
    <text evidence="2">The sequence shown here is derived from an EMBL/GenBank/DDBJ whole genome shotgun (WGS) entry which is preliminary data.</text>
</comment>
<feature type="region of interest" description="Disordered" evidence="1">
    <location>
        <begin position="29"/>
        <end position="48"/>
    </location>
</feature>
<evidence type="ECO:0000313" key="2">
    <source>
        <dbReference type="EMBL" id="KAK3322818.1"/>
    </source>
</evidence>
<dbReference type="EMBL" id="JAUEDM010000003">
    <property type="protein sequence ID" value="KAK3322818.1"/>
    <property type="molecule type" value="Genomic_DNA"/>
</dbReference>
<feature type="compositionally biased region" description="Polar residues" evidence="1">
    <location>
        <begin position="138"/>
        <end position="155"/>
    </location>
</feature>
<evidence type="ECO:0000313" key="3">
    <source>
        <dbReference type="Proteomes" id="UP001283341"/>
    </source>
</evidence>
<name>A0AAE0M8V3_9PEZI</name>
<keyword evidence="3" id="KW-1185">Reference proteome</keyword>
<sequence length="554" mass="60917">MKMDAESLIRVLRKYDASFDATVIKAAFPQSHGHDNHGDDDSEREHGQQAEAGVLADWAALHVTPDTLLSVDELNQFAALEKSGLAERLAAGSGDLGAVQAFSDPEIQDAIDELRRSTETISKQTETLKQQHEAFSRLVTSSRSDANTRSLLESKQTQRLDSQRKSIAVAVEELSQSLDSKVVEIEQQARTDAATLQQTVDSLFRSDDKLLSSLQKLGWELETEDPEEQDNVVMLRETCARLIKFTVEGLRTKLDRIYLESLESSVRSGGNTGRRVRPDEVSALQEEVESLYAEILPVAQIAAEQQFLERALKDVAAKNGHGIARSEQAVAYILDCLDYLLDNVHELSTRIGAVQAYQLAASALAGIARSELATEVELPVKRERHPTVGTSPTHRRSLVNAASSPVRPQPRPRRRSSGIGADDAPLDEILRSLALSLPQDADVQAQVKVLASSLTERRAKADDVARNVQHSFEGSAVKQIAGAKLAVQMVRDSLLAESPFGQVQLVDPEISGSIDVLSQELEDVRSRLERVDAGLAKTRGRSAKKEEFIRRWES</sequence>
<dbReference type="Proteomes" id="UP001283341">
    <property type="component" value="Unassembled WGS sequence"/>
</dbReference>
<proteinExistence type="predicted"/>
<feature type="region of interest" description="Disordered" evidence="1">
    <location>
        <begin position="382"/>
        <end position="423"/>
    </location>
</feature>
<reference evidence="2" key="2">
    <citation type="submission" date="2023-06" db="EMBL/GenBank/DDBJ databases">
        <authorList>
            <consortium name="Lawrence Berkeley National Laboratory"/>
            <person name="Haridas S."/>
            <person name="Hensen N."/>
            <person name="Bonometti L."/>
            <person name="Westerberg I."/>
            <person name="Brannstrom I.O."/>
            <person name="Guillou S."/>
            <person name="Cros-Aarteil S."/>
            <person name="Calhoun S."/>
            <person name="Kuo A."/>
            <person name="Mondo S."/>
            <person name="Pangilinan J."/>
            <person name="Riley R."/>
            <person name="Labutti K."/>
            <person name="Andreopoulos B."/>
            <person name="Lipzen A."/>
            <person name="Chen C."/>
            <person name="Yanf M."/>
            <person name="Daum C."/>
            <person name="Ng V."/>
            <person name="Clum A."/>
            <person name="Steindorff A."/>
            <person name="Ohm R."/>
            <person name="Martin F."/>
            <person name="Silar P."/>
            <person name="Natvig D."/>
            <person name="Lalanne C."/>
            <person name="Gautier V."/>
            <person name="Ament-Velasquez S.L."/>
            <person name="Kruys A."/>
            <person name="Hutchinson M.I."/>
            <person name="Powell A.J."/>
            <person name="Barry K."/>
            <person name="Miller A.N."/>
            <person name="Grigoriev I.V."/>
            <person name="Debuchy R."/>
            <person name="Gladieux P."/>
            <person name="Thoren M.H."/>
            <person name="Johannesson H."/>
        </authorList>
    </citation>
    <scope>NUCLEOTIDE SEQUENCE</scope>
    <source>
        <strain evidence="2">CBS 118394</strain>
    </source>
</reference>
<protein>
    <submittedName>
        <fullName evidence="2">Uncharacterized protein</fullName>
    </submittedName>
</protein>